<evidence type="ECO:0000313" key="11">
    <source>
        <dbReference type="Proteomes" id="UP000076038"/>
    </source>
</evidence>
<evidence type="ECO:0000256" key="6">
    <source>
        <dbReference type="ARBA" id="ARBA00022553"/>
    </source>
</evidence>
<organism evidence="10 11">
    <name type="scientific">Rhodococcoides fascians</name>
    <name type="common">Rhodococcus fascians</name>
    <dbReference type="NCBI Taxonomy" id="1828"/>
    <lineage>
        <taxon>Bacteria</taxon>
        <taxon>Bacillati</taxon>
        <taxon>Actinomycetota</taxon>
        <taxon>Actinomycetes</taxon>
        <taxon>Mycobacteriales</taxon>
        <taxon>Nocardiaceae</taxon>
        <taxon>Rhodococcoides</taxon>
    </lineage>
</organism>
<dbReference type="OrthoDB" id="2472181at2"/>
<dbReference type="GO" id="GO:0008610">
    <property type="term" value="P:lipid biosynthetic process"/>
    <property type="evidence" value="ECO:0007669"/>
    <property type="project" value="UniProtKB-ARBA"/>
</dbReference>
<reference evidence="10 11" key="1">
    <citation type="journal article" date="2016" name="Genome Announc.">
        <title>Complete Genome and Plasmid Sequences for Rhodococcus fascians D188 and Draft Sequences for Rhodococcus Isolates PBTS 1 and PBTS 2.</title>
        <authorList>
            <person name="Stamler R.A."/>
            <person name="Vereecke D."/>
            <person name="Zhang Y."/>
            <person name="Schilkey F."/>
            <person name="Devitt N."/>
            <person name="Randall J.J."/>
        </authorList>
    </citation>
    <scope>NUCLEOTIDE SEQUENCE [LARGE SCALE GENOMIC DNA]</scope>
    <source>
        <strain evidence="10 11">PBTS2</strain>
    </source>
</reference>
<evidence type="ECO:0000256" key="2">
    <source>
        <dbReference type="ARBA" id="ARBA00005102"/>
    </source>
</evidence>
<dbReference type="InterPro" id="IPR020806">
    <property type="entry name" value="PKS_PP-bd"/>
</dbReference>
<dbReference type="PANTHER" id="PTHR45527:SF10">
    <property type="entry name" value="PYOCHELIN SYNTHASE PCHF"/>
    <property type="match status" value="1"/>
</dbReference>
<dbReference type="GO" id="GO:0031177">
    <property type="term" value="F:phosphopantetheine binding"/>
    <property type="evidence" value="ECO:0007669"/>
    <property type="project" value="InterPro"/>
</dbReference>
<dbReference type="PROSITE" id="PS00012">
    <property type="entry name" value="PHOSPHOPANTETHEINE"/>
    <property type="match status" value="2"/>
</dbReference>
<dbReference type="SUPFAM" id="SSF47336">
    <property type="entry name" value="ACP-like"/>
    <property type="match status" value="2"/>
</dbReference>
<dbReference type="CDD" id="cd19535">
    <property type="entry name" value="Cyc_NRPS"/>
    <property type="match status" value="1"/>
</dbReference>
<keyword evidence="5" id="KW-0596">Phosphopantetheine</keyword>
<dbReference type="FunFam" id="1.10.1200.10:FF:000016">
    <property type="entry name" value="Non-ribosomal peptide synthase"/>
    <property type="match status" value="1"/>
</dbReference>
<dbReference type="RefSeq" id="WP_048320552.1">
    <property type="nucleotide sequence ID" value="NZ_CP015220.1"/>
</dbReference>
<dbReference type="PROSITE" id="PS00455">
    <property type="entry name" value="AMP_BINDING"/>
    <property type="match status" value="1"/>
</dbReference>
<dbReference type="InterPro" id="IPR006162">
    <property type="entry name" value="Ppantetheine_attach_site"/>
</dbReference>
<dbReference type="Pfam" id="PF00668">
    <property type="entry name" value="Condensation"/>
    <property type="match status" value="1"/>
</dbReference>
<dbReference type="PATRIC" id="fig|1653479.3.peg.2556"/>
<dbReference type="InterPro" id="IPR045851">
    <property type="entry name" value="AMP-bd_C_sf"/>
</dbReference>
<evidence type="ECO:0000256" key="3">
    <source>
        <dbReference type="ARBA" id="ARBA00007380"/>
    </source>
</evidence>
<protein>
    <recommendedName>
        <fullName evidence="4">Phenyloxazoline synthase MbtB</fullName>
    </recommendedName>
    <alternativeName>
        <fullName evidence="8">Mycobactin synthetase protein B</fullName>
    </alternativeName>
</protein>
<comment type="similarity">
    <text evidence="3">Belongs to the ATP-dependent AMP-binding enzyme family. MbtB subfamily.</text>
</comment>
<evidence type="ECO:0000256" key="1">
    <source>
        <dbReference type="ARBA" id="ARBA00001957"/>
    </source>
</evidence>
<dbReference type="InterPro" id="IPR020845">
    <property type="entry name" value="AMP-binding_CS"/>
</dbReference>
<gene>
    <name evidence="10" type="primary">mbtB</name>
    <name evidence="10" type="ORF">A3Q41_02524</name>
</gene>
<dbReference type="GO" id="GO:0043041">
    <property type="term" value="P:amino acid activation for nonribosomal peptide biosynthetic process"/>
    <property type="evidence" value="ECO:0007669"/>
    <property type="project" value="TreeGrafter"/>
</dbReference>
<dbReference type="InterPro" id="IPR000873">
    <property type="entry name" value="AMP-dep_synth/lig_dom"/>
</dbReference>
<dbReference type="SMART" id="SM00823">
    <property type="entry name" value="PKS_PP"/>
    <property type="match status" value="2"/>
</dbReference>
<dbReference type="Pfam" id="PF00550">
    <property type="entry name" value="PP-binding"/>
    <property type="match status" value="2"/>
</dbReference>
<dbReference type="InterPro" id="IPR009081">
    <property type="entry name" value="PP-bd_ACP"/>
</dbReference>
<dbReference type="FunFam" id="3.30.559.10:FF:000023">
    <property type="entry name" value="Non-ribosomal peptide synthetase"/>
    <property type="match status" value="1"/>
</dbReference>
<dbReference type="InterPro" id="IPR025110">
    <property type="entry name" value="AMP-bd_C"/>
</dbReference>
<dbReference type="Gene3D" id="3.30.300.30">
    <property type="match status" value="1"/>
</dbReference>
<dbReference type="Gene3D" id="3.30.559.10">
    <property type="entry name" value="Chloramphenicol acetyltransferase-like domain"/>
    <property type="match status" value="1"/>
</dbReference>
<dbReference type="InterPro" id="IPR001242">
    <property type="entry name" value="Condensation_dom"/>
</dbReference>
<dbReference type="Pfam" id="PF13193">
    <property type="entry name" value="AMP-binding_C"/>
    <property type="match status" value="1"/>
</dbReference>
<keyword evidence="11" id="KW-1185">Reference proteome</keyword>
<dbReference type="PROSITE" id="PS50075">
    <property type="entry name" value="CARRIER"/>
    <property type="match status" value="2"/>
</dbReference>
<dbReference type="Gene3D" id="3.40.50.12780">
    <property type="entry name" value="N-terminal domain of ligase-like"/>
    <property type="match status" value="1"/>
</dbReference>
<evidence type="ECO:0000256" key="8">
    <source>
        <dbReference type="ARBA" id="ARBA00033440"/>
    </source>
</evidence>
<feature type="domain" description="Carrier" evidence="9">
    <location>
        <begin position="1055"/>
        <end position="1131"/>
    </location>
</feature>
<dbReference type="FunFam" id="3.30.559.30:FF:000006">
    <property type="entry name" value="Yersiniabactin polyketide/non-ribosomal peptide synthetase"/>
    <property type="match status" value="1"/>
</dbReference>
<dbReference type="GO" id="GO:0016874">
    <property type="term" value="F:ligase activity"/>
    <property type="evidence" value="ECO:0007669"/>
    <property type="project" value="UniProtKB-KW"/>
</dbReference>
<dbReference type="InterPro" id="IPR023213">
    <property type="entry name" value="CAT-like_dom_sf"/>
</dbReference>
<evidence type="ECO:0000256" key="5">
    <source>
        <dbReference type="ARBA" id="ARBA00022450"/>
    </source>
</evidence>
<dbReference type="KEGG" id="rhs:A3Q41_02524"/>
<dbReference type="GO" id="GO:0044550">
    <property type="term" value="P:secondary metabolite biosynthetic process"/>
    <property type="evidence" value="ECO:0007669"/>
    <property type="project" value="TreeGrafter"/>
</dbReference>
<dbReference type="UniPathway" id="UPA00011"/>
<dbReference type="InterPro" id="IPR010071">
    <property type="entry name" value="AA_adenyl_dom"/>
</dbReference>
<dbReference type="PANTHER" id="PTHR45527">
    <property type="entry name" value="NONRIBOSOMAL PEPTIDE SYNTHETASE"/>
    <property type="match status" value="1"/>
</dbReference>
<keyword evidence="7 10" id="KW-0436">Ligase</keyword>
<dbReference type="EMBL" id="CP015220">
    <property type="protein sequence ID" value="AMY23823.1"/>
    <property type="molecule type" value="Genomic_DNA"/>
</dbReference>
<dbReference type="Gene3D" id="3.30.559.30">
    <property type="entry name" value="Nonribosomal peptide synthetase, condensation domain"/>
    <property type="match status" value="1"/>
</dbReference>
<dbReference type="GO" id="GO:0072330">
    <property type="term" value="P:monocarboxylic acid biosynthetic process"/>
    <property type="evidence" value="ECO:0007669"/>
    <property type="project" value="UniProtKB-ARBA"/>
</dbReference>
<dbReference type="SUPFAM" id="SSF52777">
    <property type="entry name" value="CoA-dependent acyltransferases"/>
    <property type="match status" value="2"/>
</dbReference>
<dbReference type="InterPro" id="IPR042099">
    <property type="entry name" value="ANL_N_sf"/>
</dbReference>
<dbReference type="GO" id="GO:0005737">
    <property type="term" value="C:cytoplasm"/>
    <property type="evidence" value="ECO:0007669"/>
    <property type="project" value="TreeGrafter"/>
</dbReference>
<dbReference type="SUPFAM" id="SSF56801">
    <property type="entry name" value="Acetyl-CoA synthetase-like"/>
    <property type="match status" value="1"/>
</dbReference>
<reference evidence="11" key="2">
    <citation type="submission" date="2016-04" db="EMBL/GenBank/DDBJ databases">
        <title>Complete Genome and Plasmid Sequences for Rhodococcus fascians D188 and Draft Sequences for Rhodococcus spp. Isolates PBTS 1 and PBTS 2.</title>
        <authorList>
            <person name="Stamer R."/>
            <person name="Vereecke D."/>
            <person name="Zhang Y."/>
            <person name="Schilkey F."/>
            <person name="Devitt N."/>
            <person name="Randall J."/>
        </authorList>
    </citation>
    <scope>NUCLEOTIDE SEQUENCE [LARGE SCALE GENOMIC DNA]</scope>
    <source>
        <strain evidence="11">PBTS2</strain>
    </source>
</reference>
<comment type="pathway">
    <text evidence="2">Siderophore biosynthesis; mycobactin biosynthesis.</text>
</comment>
<evidence type="ECO:0000313" key="10">
    <source>
        <dbReference type="EMBL" id="AMY23823.1"/>
    </source>
</evidence>
<dbReference type="Pfam" id="PF00501">
    <property type="entry name" value="AMP-binding"/>
    <property type="match status" value="1"/>
</dbReference>
<dbReference type="Gene3D" id="1.10.1200.10">
    <property type="entry name" value="ACP-like"/>
    <property type="match status" value="2"/>
</dbReference>
<evidence type="ECO:0000256" key="4">
    <source>
        <dbReference type="ARBA" id="ARBA00016743"/>
    </source>
</evidence>
<dbReference type="InterPro" id="IPR057737">
    <property type="entry name" value="Condensation_MtbB-like"/>
</dbReference>
<comment type="cofactor">
    <cofactor evidence="1">
        <name>pantetheine 4'-phosphate</name>
        <dbReference type="ChEBI" id="CHEBI:47942"/>
    </cofactor>
</comment>
<keyword evidence="6" id="KW-0597">Phosphoprotein</keyword>
<dbReference type="AlphaFoldDB" id="A0A143QKY0"/>
<proteinExistence type="inferred from homology"/>
<dbReference type="InterPro" id="IPR036736">
    <property type="entry name" value="ACP-like_sf"/>
</dbReference>
<accession>A0A143QKY0</accession>
<name>A0A143QKY0_RHOFA</name>
<evidence type="ECO:0000256" key="7">
    <source>
        <dbReference type="ARBA" id="ARBA00022598"/>
    </source>
</evidence>
<evidence type="ECO:0000259" key="9">
    <source>
        <dbReference type="PROSITE" id="PS50075"/>
    </source>
</evidence>
<dbReference type="NCBIfam" id="TIGR01733">
    <property type="entry name" value="AA-adenyl-dom"/>
    <property type="match status" value="1"/>
</dbReference>
<feature type="domain" description="Carrier" evidence="9">
    <location>
        <begin position="2"/>
        <end position="78"/>
    </location>
</feature>
<sequence>MDQRGIGRDELRAVVAELIGAEPGAVSMDADLFELGLESIVLMRLVGRFRKQGSTVTFAELAAQPNISAWSELIGGSAESSFRNPERQSTLVEPDTSEFDLALLQHAYWIGRSAEQRFGGVAPHLYTEFDGEAVDPDRLRAALDAVAQRHEMLRARISDNGQQRIEPTSGWRGLTVRDLRSESDPTDRLEETRLRLTHQMLDIEAGEMFSADLSLLPNGRTRLHLDIDMIAGDAVSFRILVADLARAYDGDPLRAIEYSYSRYLADRPLDRRSARAQAERYWSERLDSLPGAPTLPLLEHDSGAPVALRRAFHLDSAAYGDLQTHARAHGVTPAVAVATAFAEVIGAWSREQRFLLNVPMFDRAPTHPDVENLIGDFSSSVMLEVDLSEPLSFVERSRRIRSRLHEDASHADYSGVEVLRDLGRRRGEPVLAPVVFTSALGLGELFDARARQVFGDPVWIMSQGPQVVLDAQITELDGGVLVNWDIRENEFLPGVPDAMFDAFETLVRALVVDGDSVWAEPVGQLVPPRQLMSRTPSADVPRTDASQSAGNETLHRAFFDRASQHPDALALEWGENESMTYGDLRDRALKVAAALTDRGVGVGDTVGVTLPKGPDQVVAVLGVLAAGGVYVPIGVDQPSSRAALIARKAGFTVTIGGSGDDGLAVSHAILSEPRPAPHLGPDTAPAYMIFTSGSTGEPKGVVVSHRAAMNTIMDLVERFDLNEGYRPLCLSELDFDLCTFDLFSVFAAGGTAVLIQEHERKDPQRWAALIRAHRVTVISCVPPLLDMILSTGDDVGGSLEVVMLGGDKVGIDLYRRLTAAVPGCRFAGLGGATETAIHNSICEVVDVDPNWRTVPFGMPLASMALRVVDARGNQVPDWVPGELWVAGVGLADGYLGDPERTNERFVEADGYRWYRTGDLVRYCPGSMAETGSMVEFVGRVDNQIKINGFRIELGEIEAALTVDHDVATAAAVVDRTAAPILLAAVVPTDRDADPRETVAAVRARAAERLPAHMVPEQIVTVSALPLTVNGKIDSAAVVRLCRAAGESERVDARIAPRTHLESALALIWQKELGVDGIGVTDTLFALGGDSVLATTIVARIRESFDITSVTVRMMFAAPTVAGLADRMLGAEGDAEFLEATAEIFLSVEAMSEDELSAALEHHS</sequence>
<dbReference type="Proteomes" id="UP000076038">
    <property type="component" value="Chromosome"/>
</dbReference>